<dbReference type="EMBL" id="JH767251">
    <property type="protein sequence ID" value="EQC25905.1"/>
    <property type="molecule type" value="Genomic_DNA"/>
</dbReference>
<proteinExistence type="predicted"/>
<gene>
    <name evidence="2" type="ORF">SDRG_16238</name>
</gene>
<dbReference type="InParanoid" id="T0PXY5"/>
<evidence type="ECO:0000313" key="2">
    <source>
        <dbReference type="EMBL" id="EQC25905.1"/>
    </source>
</evidence>
<keyword evidence="1" id="KW-0812">Transmembrane</keyword>
<feature type="transmembrane region" description="Helical" evidence="1">
    <location>
        <begin position="6"/>
        <end position="24"/>
    </location>
</feature>
<evidence type="ECO:0000313" key="3">
    <source>
        <dbReference type="Proteomes" id="UP000030762"/>
    </source>
</evidence>
<protein>
    <submittedName>
        <fullName evidence="2">Uncharacterized protein</fullName>
    </submittedName>
</protein>
<dbReference type="Proteomes" id="UP000030762">
    <property type="component" value="Unassembled WGS sequence"/>
</dbReference>
<name>T0PXY5_SAPDV</name>
<accession>T0PXY5</accession>
<evidence type="ECO:0000256" key="1">
    <source>
        <dbReference type="SAM" id="Phobius"/>
    </source>
</evidence>
<organism evidence="2 3">
    <name type="scientific">Saprolegnia diclina (strain VS20)</name>
    <dbReference type="NCBI Taxonomy" id="1156394"/>
    <lineage>
        <taxon>Eukaryota</taxon>
        <taxon>Sar</taxon>
        <taxon>Stramenopiles</taxon>
        <taxon>Oomycota</taxon>
        <taxon>Saprolegniomycetes</taxon>
        <taxon>Saprolegniales</taxon>
        <taxon>Saprolegniaceae</taxon>
        <taxon>Saprolegnia</taxon>
    </lineage>
</organism>
<keyword evidence="1" id="KW-1133">Transmembrane helix</keyword>
<keyword evidence="3" id="KW-1185">Reference proteome</keyword>
<keyword evidence="1" id="KW-0472">Membrane</keyword>
<reference evidence="2 3" key="1">
    <citation type="submission" date="2012-04" db="EMBL/GenBank/DDBJ databases">
        <title>The Genome Sequence of Saprolegnia declina VS20.</title>
        <authorList>
            <consortium name="The Broad Institute Genome Sequencing Platform"/>
            <person name="Russ C."/>
            <person name="Nusbaum C."/>
            <person name="Tyler B."/>
            <person name="van West P."/>
            <person name="Dieguez-Uribeondo J."/>
            <person name="de Bruijn I."/>
            <person name="Tripathy S."/>
            <person name="Jiang R."/>
            <person name="Young S.K."/>
            <person name="Zeng Q."/>
            <person name="Gargeya S."/>
            <person name="Fitzgerald M."/>
            <person name="Haas B."/>
            <person name="Abouelleil A."/>
            <person name="Alvarado L."/>
            <person name="Arachchi H.M."/>
            <person name="Berlin A."/>
            <person name="Chapman S.B."/>
            <person name="Goldberg J."/>
            <person name="Griggs A."/>
            <person name="Gujja S."/>
            <person name="Hansen M."/>
            <person name="Howarth C."/>
            <person name="Imamovic A."/>
            <person name="Larimer J."/>
            <person name="McCowen C."/>
            <person name="Montmayeur A."/>
            <person name="Murphy C."/>
            <person name="Neiman D."/>
            <person name="Pearson M."/>
            <person name="Priest M."/>
            <person name="Roberts A."/>
            <person name="Saif S."/>
            <person name="Shea T."/>
            <person name="Sisk P."/>
            <person name="Sykes S."/>
            <person name="Wortman J."/>
            <person name="Nusbaum C."/>
            <person name="Birren B."/>
        </authorList>
    </citation>
    <scope>NUCLEOTIDE SEQUENCE [LARGE SCALE GENOMIC DNA]</scope>
    <source>
        <strain evidence="2 3">VS20</strain>
    </source>
</reference>
<dbReference type="VEuPathDB" id="FungiDB:SDRG_16238"/>
<dbReference type="RefSeq" id="XP_008620660.1">
    <property type="nucleotide sequence ID" value="XM_008622438.1"/>
</dbReference>
<sequence length="101" mass="11515">MALAYQVQLLWWLSLGGLCMMLFVRADSADRFYRGYRFTVCGKVVVQRPWQGPAQRQGTWDICADVHNPNAIRSSIPYLCALDSPNDYDDEIISLSDEDLP</sequence>
<dbReference type="AlphaFoldDB" id="T0PXY5"/>
<dbReference type="GeneID" id="19956965"/>